<feature type="compositionally biased region" description="Basic and acidic residues" evidence="1">
    <location>
        <begin position="1"/>
        <end position="20"/>
    </location>
</feature>
<dbReference type="InParanoid" id="A0A1S0TL35"/>
<proteinExistence type="predicted"/>
<gene>
    <name evidence="2" type="ORF">LOAG_12556</name>
</gene>
<reference evidence="2" key="1">
    <citation type="submission" date="2012-04" db="EMBL/GenBank/DDBJ databases">
        <title>The Genome Sequence of Loa loa.</title>
        <authorList>
            <consortium name="The Broad Institute Genome Sequencing Platform"/>
            <consortium name="Broad Institute Genome Sequencing Center for Infectious Disease"/>
            <person name="Nutman T.B."/>
            <person name="Fink D.L."/>
            <person name="Russ C."/>
            <person name="Young S."/>
            <person name="Zeng Q."/>
            <person name="Gargeya S."/>
            <person name="Alvarado L."/>
            <person name="Berlin A."/>
            <person name="Chapman S.B."/>
            <person name="Chen Z."/>
            <person name="Freedman E."/>
            <person name="Gellesch M."/>
            <person name="Goldberg J."/>
            <person name="Griggs A."/>
            <person name="Gujja S."/>
            <person name="Heilman E.R."/>
            <person name="Heiman D."/>
            <person name="Howarth C."/>
            <person name="Mehta T."/>
            <person name="Neiman D."/>
            <person name="Pearson M."/>
            <person name="Roberts A."/>
            <person name="Saif S."/>
            <person name="Shea T."/>
            <person name="Shenoy N."/>
            <person name="Sisk P."/>
            <person name="Stolte C."/>
            <person name="Sykes S."/>
            <person name="White J."/>
            <person name="Yandava C."/>
            <person name="Haas B."/>
            <person name="Henn M.R."/>
            <person name="Nusbaum C."/>
            <person name="Birren B."/>
        </authorList>
    </citation>
    <scope>NUCLEOTIDE SEQUENCE [LARGE SCALE GENOMIC DNA]</scope>
</reference>
<protein>
    <submittedName>
        <fullName evidence="2">Uncharacterized protein</fullName>
    </submittedName>
</protein>
<accession>A0A1S0TL35</accession>
<name>A0A1S0TL35_LOALO</name>
<dbReference type="CTD" id="9950020"/>
<dbReference type="KEGG" id="loa:LOAG_12556"/>
<feature type="region of interest" description="Disordered" evidence="1">
    <location>
        <begin position="1"/>
        <end position="29"/>
    </location>
</feature>
<dbReference type="RefSeq" id="XP_003148116.1">
    <property type="nucleotide sequence ID" value="XM_003148068.1"/>
</dbReference>
<evidence type="ECO:0000313" key="2">
    <source>
        <dbReference type="EMBL" id="EFO15953.1"/>
    </source>
</evidence>
<sequence length="160" mass="18467">MKGKEKESTKLLERNEETGHKRQPQQTLNPAYIRKKVGVDDSKRSTVVRFEHATNRYTVHQYFLAKRTLPTMAIKDDFIKAAAKRKKQLTFSHTSSRTPLVERKLACPYEVPSYAEGGNCQRTRQSVFTGRMPSGRMLVFRQSSWEKDNSNSKLEQVETA</sequence>
<dbReference type="GeneID" id="9950020"/>
<dbReference type="AlphaFoldDB" id="A0A1S0TL35"/>
<organism evidence="2">
    <name type="scientific">Loa loa</name>
    <name type="common">Eye worm</name>
    <name type="synonym">Filaria loa</name>
    <dbReference type="NCBI Taxonomy" id="7209"/>
    <lineage>
        <taxon>Eukaryota</taxon>
        <taxon>Metazoa</taxon>
        <taxon>Ecdysozoa</taxon>
        <taxon>Nematoda</taxon>
        <taxon>Chromadorea</taxon>
        <taxon>Rhabditida</taxon>
        <taxon>Spirurina</taxon>
        <taxon>Spiruromorpha</taxon>
        <taxon>Filarioidea</taxon>
        <taxon>Onchocercidae</taxon>
        <taxon>Loa</taxon>
    </lineage>
</organism>
<dbReference type="EMBL" id="JH712093">
    <property type="protein sequence ID" value="EFO15953.1"/>
    <property type="molecule type" value="Genomic_DNA"/>
</dbReference>
<evidence type="ECO:0000256" key="1">
    <source>
        <dbReference type="SAM" id="MobiDB-lite"/>
    </source>
</evidence>